<proteinExistence type="predicted"/>
<feature type="domain" description="FlgO" evidence="2">
    <location>
        <begin position="90"/>
        <end position="217"/>
    </location>
</feature>
<organism evidence="3 4">
    <name type="scientific">Psychrosphaera saromensis</name>
    <dbReference type="NCBI Taxonomy" id="716813"/>
    <lineage>
        <taxon>Bacteria</taxon>
        <taxon>Pseudomonadati</taxon>
        <taxon>Pseudomonadota</taxon>
        <taxon>Gammaproteobacteria</taxon>
        <taxon>Alteromonadales</taxon>
        <taxon>Pseudoalteromonadaceae</taxon>
        <taxon>Psychrosphaera</taxon>
    </lineage>
</organism>
<reference evidence="3 4" key="1">
    <citation type="submission" date="2016-12" db="EMBL/GenBank/DDBJ databases">
        <title>Diversity of luminous bacteria.</title>
        <authorList>
            <person name="Yoshizawa S."/>
            <person name="Kogure K."/>
        </authorList>
    </citation>
    <scope>NUCLEOTIDE SEQUENCE [LARGE SCALE GENOMIC DNA]</scope>
    <source>
        <strain evidence="3 4">SA4-48</strain>
    </source>
</reference>
<name>A0A2S7UWP3_9GAMM</name>
<sequence length="235" mass="25511">MALLKLRQRHILQLLLVSTLAACSSTSKMSGRMLNSNDTICVSQSGMVVTCGAIVNKNISNSGSNIDTDLMNSHTLEASSNSVMLGEYVEQIATDLLQNMLVPVDGASVGITPFVEFSTSLSSINMLGAILAEEFIFELQRNGIMVVDYKVQDSVEVKGSGDFIFSRNNTKLTLNGVMKYVLVGTLIYNKQGIWVNARIVDIESKKVVSSAKKLVPYFILDSIVPFDTNKAVSAN</sequence>
<dbReference type="Proteomes" id="UP000239007">
    <property type="component" value="Unassembled WGS sequence"/>
</dbReference>
<feature type="chain" id="PRO_5015447643" description="FlgO domain-containing protein" evidence="1">
    <location>
        <begin position="22"/>
        <end position="235"/>
    </location>
</feature>
<feature type="signal peptide" evidence="1">
    <location>
        <begin position="1"/>
        <end position="21"/>
    </location>
</feature>
<dbReference type="AlphaFoldDB" id="A0A2S7UWP3"/>
<keyword evidence="1" id="KW-0732">Signal</keyword>
<comment type="caution">
    <text evidence="3">The sequence shown here is derived from an EMBL/GenBank/DDBJ whole genome shotgun (WGS) entry which is preliminary data.</text>
</comment>
<evidence type="ECO:0000313" key="3">
    <source>
        <dbReference type="EMBL" id="PQJ53691.1"/>
    </source>
</evidence>
<dbReference type="Pfam" id="PF17680">
    <property type="entry name" value="FlgO"/>
    <property type="match status" value="1"/>
</dbReference>
<protein>
    <recommendedName>
        <fullName evidence="2">FlgO domain-containing protein</fullName>
    </recommendedName>
</protein>
<evidence type="ECO:0000259" key="2">
    <source>
        <dbReference type="Pfam" id="PF17680"/>
    </source>
</evidence>
<dbReference type="OrthoDB" id="5296088at2"/>
<evidence type="ECO:0000256" key="1">
    <source>
        <dbReference type="SAM" id="SignalP"/>
    </source>
</evidence>
<dbReference type="PROSITE" id="PS51257">
    <property type="entry name" value="PROKAR_LIPOPROTEIN"/>
    <property type="match status" value="1"/>
</dbReference>
<dbReference type="EMBL" id="MSCH01000003">
    <property type="protein sequence ID" value="PQJ53691.1"/>
    <property type="molecule type" value="Genomic_DNA"/>
</dbReference>
<gene>
    <name evidence="3" type="ORF">BTO11_08440</name>
</gene>
<dbReference type="RefSeq" id="WP_105052183.1">
    <property type="nucleotide sequence ID" value="NZ_BMYG01000002.1"/>
</dbReference>
<evidence type="ECO:0000313" key="4">
    <source>
        <dbReference type="Proteomes" id="UP000239007"/>
    </source>
</evidence>
<dbReference type="InterPro" id="IPR041215">
    <property type="entry name" value="FlgO_dom"/>
</dbReference>
<accession>A0A2S7UWP3</accession>
<keyword evidence="4" id="KW-1185">Reference proteome</keyword>